<dbReference type="GO" id="GO:0000160">
    <property type="term" value="P:phosphorelay signal transduction system"/>
    <property type="evidence" value="ECO:0007669"/>
    <property type="project" value="InterPro"/>
</dbReference>
<dbReference type="EMBL" id="UGAW01000002">
    <property type="protein sequence ID" value="STI47077.1"/>
    <property type="molecule type" value="Genomic_DNA"/>
</dbReference>
<evidence type="ECO:0000259" key="2">
    <source>
        <dbReference type="PROSITE" id="PS50110"/>
    </source>
</evidence>
<dbReference type="AlphaFoldDB" id="A0A376S9G0"/>
<accession>A0A376S9G0</accession>
<comment type="caution">
    <text evidence="1">Lacks conserved residue(s) required for the propagation of feature annotation.</text>
</comment>
<sequence length="33" mass="3917">MADKELKFLVVDDFSTMRRIVRNLLKELGFNNC</sequence>
<protein>
    <submittedName>
        <fullName evidence="3">Chemotaxis protein cheY</fullName>
    </submittedName>
</protein>
<gene>
    <name evidence="3" type="primary">cheY</name>
    <name evidence="3" type="ORF">NCTC11112_06267</name>
</gene>
<feature type="domain" description="Response regulatory" evidence="2">
    <location>
        <begin position="7"/>
        <end position="33"/>
    </location>
</feature>
<dbReference type="InterPro" id="IPR001789">
    <property type="entry name" value="Sig_transdc_resp-reg_receiver"/>
</dbReference>
<evidence type="ECO:0000313" key="4">
    <source>
        <dbReference type="Proteomes" id="UP000254817"/>
    </source>
</evidence>
<proteinExistence type="predicted"/>
<evidence type="ECO:0000313" key="3">
    <source>
        <dbReference type="EMBL" id="STI47077.1"/>
    </source>
</evidence>
<organism evidence="3 4">
    <name type="scientific">Escherichia coli</name>
    <dbReference type="NCBI Taxonomy" id="562"/>
    <lineage>
        <taxon>Bacteria</taxon>
        <taxon>Pseudomonadati</taxon>
        <taxon>Pseudomonadota</taxon>
        <taxon>Gammaproteobacteria</taxon>
        <taxon>Enterobacterales</taxon>
        <taxon>Enterobacteriaceae</taxon>
        <taxon>Escherichia</taxon>
    </lineage>
</organism>
<reference evidence="3 4" key="1">
    <citation type="submission" date="2018-06" db="EMBL/GenBank/DDBJ databases">
        <authorList>
            <consortium name="Pathogen Informatics"/>
            <person name="Doyle S."/>
        </authorList>
    </citation>
    <scope>NUCLEOTIDE SEQUENCE [LARGE SCALE GENOMIC DNA]</scope>
    <source>
        <strain evidence="3 4">NCTC11112</strain>
    </source>
</reference>
<dbReference type="Proteomes" id="UP000254817">
    <property type="component" value="Unassembled WGS sequence"/>
</dbReference>
<evidence type="ECO:0000256" key="1">
    <source>
        <dbReference type="PROSITE-ProRule" id="PRU00169"/>
    </source>
</evidence>
<dbReference type="PROSITE" id="PS50110">
    <property type="entry name" value="RESPONSE_REGULATORY"/>
    <property type="match status" value="1"/>
</dbReference>
<name>A0A376S9G0_ECOLX</name>